<dbReference type="PANTHER" id="PTHR35936">
    <property type="entry name" value="MEMBRANE-BOUND LYTIC MUREIN TRANSGLYCOSYLASE F"/>
    <property type="match status" value="1"/>
</dbReference>
<feature type="domain" description="Solute-binding protein family 3/N-terminal" evidence="5">
    <location>
        <begin position="42"/>
        <end position="268"/>
    </location>
</feature>
<dbReference type="Proteomes" id="UP000019426">
    <property type="component" value="Chromosome M2/40_rep1"/>
</dbReference>
<dbReference type="KEGG" id="clt:CM240_1821"/>
<evidence type="ECO:0000313" key="7">
    <source>
        <dbReference type="Proteomes" id="UP000019426"/>
    </source>
</evidence>
<dbReference type="Pfam" id="PF00497">
    <property type="entry name" value="SBP_bac_3"/>
    <property type="match status" value="1"/>
</dbReference>
<dbReference type="EMBL" id="HG917868">
    <property type="protein sequence ID" value="CDM68979.1"/>
    <property type="molecule type" value="Genomic_DNA"/>
</dbReference>
<dbReference type="PROSITE" id="PS51257">
    <property type="entry name" value="PROKAR_LIPOPROTEIN"/>
    <property type="match status" value="1"/>
</dbReference>
<evidence type="ECO:0000256" key="1">
    <source>
        <dbReference type="ARBA" id="ARBA00004196"/>
    </source>
</evidence>
<dbReference type="GO" id="GO:0030313">
    <property type="term" value="C:cell envelope"/>
    <property type="evidence" value="ECO:0007669"/>
    <property type="project" value="UniProtKB-SubCell"/>
</dbReference>
<dbReference type="InterPro" id="IPR018313">
    <property type="entry name" value="SBP_3_CS"/>
</dbReference>
<evidence type="ECO:0000259" key="5">
    <source>
        <dbReference type="SMART" id="SM00062"/>
    </source>
</evidence>
<reference evidence="6 7" key="1">
    <citation type="submission" date="2013-11" db="EMBL/GenBank/DDBJ databases">
        <title>Complete genome sequence of Clostridum sp. M2/40.</title>
        <authorList>
            <person name="Wibberg D."/>
            <person name="Puehler A."/>
            <person name="Schlueter A."/>
        </authorList>
    </citation>
    <scope>NUCLEOTIDE SEQUENCE [LARGE SCALE GENOMIC DNA]</scope>
    <source>
        <strain evidence="7">M2/40</strain>
    </source>
</reference>
<dbReference type="SMART" id="SM00062">
    <property type="entry name" value="PBPb"/>
    <property type="match status" value="1"/>
</dbReference>
<dbReference type="AlphaFoldDB" id="W6RZF0"/>
<name>W6RZF0_9CLOT</name>
<sequence>MKMGLIKKIIATTLVGVMTLSFVGCGSKEEKNDLESIKEKGKVVVGMSADYAPYEFHAMIDGKDKVVGFDVDLANEIAKDMGVELEIKEMEFDPLIGALKAGQIDMIISGMNPDEKRKKQIDFSDIYYEAKHGVLVKQENLDKFKTVDDLTGKKIGAQLGSTQQEIAEKTVKDADVQLLANVNNLILELKTDKVEALITEEPVAKMAIKTNPELALSEITFEDSAGGNAVGMRKGQTDLVNQVNKTIQRLKDSGELDQFIVDANELAAQNQSN</sequence>
<dbReference type="OrthoDB" id="9774451at2"/>
<dbReference type="InterPro" id="IPR001638">
    <property type="entry name" value="Solute-binding_3/MltF_N"/>
</dbReference>
<dbReference type="HOGENOM" id="CLU_019602_18_2_9"/>
<comment type="subcellular location">
    <subcellularLocation>
        <location evidence="1">Cell envelope</location>
    </subcellularLocation>
</comment>
<dbReference type="STRING" id="1216932.CM240_1821"/>
<dbReference type="RefSeq" id="WP_044038539.1">
    <property type="nucleotide sequence ID" value="NZ_HG917868.1"/>
</dbReference>
<proteinExistence type="inferred from homology"/>
<dbReference type="Gene3D" id="3.40.190.10">
    <property type="entry name" value="Periplasmic binding protein-like II"/>
    <property type="match status" value="2"/>
</dbReference>
<dbReference type="PANTHER" id="PTHR35936:SF17">
    <property type="entry name" value="ARGININE-BINDING EXTRACELLULAR PROTEIN ARTP"/>
    <property type="match status" value="1"/>
</dbReference>
<evidence type="ECO:0000256" key="3">
    <source>
        <dbReference type="ARBA" id="ARBA00022729"/>
    </source>
</evidence>
<keyword evidence="3" id="KW-0732">Signal</keyword>
<comment type="similarity">
    <text evidence="2 4">Belongs to the bacterial solute-binding protein 3 family.</text>
</comment>
<evidence type="ECO:0000313" key="6">
    <source>
        <dbReference type="EMBL" id="CDM68979.1"/>
    </source>
</evidence>
<evidence type="ECO:0000256" key="2">
    <source>
        <dbReference type="ARBA" id="ARBA00010333"/>
    </source>
</evidence>
<organism evidence="6 7">
    <name type="scientific">Clostridium bornimense</name>
    <dbReference type="NCBI Taxonomy" id="1216932"/>
    <lineage>
        <taxon>Bacteria</taxon>
        <taxon>Bacillati</taxon>
        <taxon>Bacillota</taxon>
        <taxon>Clostridia</taxon>
        <taxon>Eubacteriales</taxon>
        <taxon>Clostridiaceae</taxon>
        <taxon>Clostridium</taxon>
    </lineage>
</organism>
<evidence type="ECO:0000256" key="4">
    <source>
        <dbReference type="RuleBase" id="RU003744"/>
    </source>
</evidence>
<dbReference type="PATRIC" id="fig|1216932.3.peg.1817"/>
<accession>W6RZF0</accession>
<keyword evidence="7" id="KW-1185">Reference proteome</keyword>
<protein>
    <submittedName>
        <fullName evidence="6">Amino acid ABC transporter</fullName>
    </submittedName>
</protein>
<dbReference type="SUPFAM" id="SSF53850">
    <property type="entry name" value="Periplasmic binding protein-like II"/>
    <property type="match status" value="1"/>
</dbReference>
<dbReference type="PROSITE" id="PS01039">
    <property type="entry name" value="SBP_BACTERIAL_3"/>
    <property type="match status" value="1"/>
</dbReference>
<gene>
    <name evidence="6" type="ORF">CM240_1821</name>
</gene>
<dbReference type="eggNOG" id="COG0834">
    <property type="taxonomic scope" value="Bacteria"/>
</dbReference>